<dbReference type="Gene3D" id="3.90.1680.20">
    <property type="match status" value="2"/>
</dbReference>
<keyword evidence="4" id="KW-0378">Hydrolase</keyword>
<evidence type="ECO:0000313" key="8">
    <source>
        <dbReference type="EMBL" id="CAA2962500.1"/>
    </source>
</evidence>
<dbReference type="Pfam" id="PF02586">
    <property type="entry name" value="SRAP"/>
    <property type="match status" value="1"/>
</dbReference>
<dbReference type="GO" id="GO:0016829">
    <property type="term" value="F:lyase activity"/>
    <property type="evidence" value="ECO:0007669"/>
    <property type="project" value="UniProtKB-KW"/>
</dbReference>
<dbReference type="SUPFAM" id="SSF143081">
    <property type="entry name" value="BB1717-like"/>
    <property type="match status" value="1"/>
</dbReference>
<name>A0A8S0Q872_OLEEU</name>
<evidence type="ECO:0000256" key="7">
    <source>
        <dbReference type="ARBA" id="ARBA00023239"/>
    </source>
</evidence>
<dbReference type="GO" id="GO:0008233">
    <property type="term" value="F:peptidase activity"/>
    <property type="evidence" value="ECO:0007669"/>
    <property type="project" value="UniProtKB-KW"/>
</dbReference>
<dbReference type="GO" id="GO:0006508">
    <property type="term" value="P:proteolysis"/>
    <property type="evidence" value="ECO:0007669"/>
    <property type="project" value="UniProtKB-KW"/>
</dbReference>
<keyword evidence="9" id="KW-1185">Reference proteome</keyword>
<keyword evidence="7" id="KW-0456">Lyase</keyword>
<dbReference type="OrthoDB" id="2111841at2759"/>
<proteinExistence type="inferred from homology"/>
<protein>
    <recommendedName>
        <fullName evidence="10">Abasic site processing protein</fullName>
    </recommendedName>
</protein>
<keyword evidence="2" id="KW-0645">Protease</keyword>
<keyword evidence="5" id="KW-0190">Covalent protein-DNA linkage</keyword>
<evidence type="ECO:0000256" key="1">
    <source>
        <dbReference type="ARBA" id="ARBA00008136"/>
    </source>
</evidence>
<dbReference type="InterPro" id="IPR036590">
    <property type="entry name" value="SRAP-like"/>
</dbReference>
<evidence type="ECO:0000313" key="9">
    <source>
        <dbReference type="Proteomes" id="UP000594638"/>
    </source>
</evidence>
<comment type="similarity">
    <text evidence="1">Belongs to the SOS response-associated peptidase family.</text>
</comment>
<organism evidence="8 9">
    <name type="scientific">Olea europaea subsp. europaea</name>
    <dbReference type="NCBI Taxonomy" id="158383"/>
    <lineage>
        <taxon>Eukaryota</taxon>
        <taxon>Viridiplantae</taxon>
        <taxon>Streptophyta</taxon>
        <taxon>Embryophyta</taxon>
        <taxon>Tracheophyta</taxon>
        <taxon>Spermatophyta</taxon>
        <taxon>Magnoliopsida</taxon>
        <taxon>eudicotyledons</taxon>
        <taxon>Gunneridae</taxon>
        <taxon>Pentapetalae</taxon>
        <taxon>asterids</taxon>
        <taxon>lamiids</taxon>
        <taxon>Lamiales</taxon>
        <taxon>Oleaceae</taxon>
        <taxon>Oleeae</taxon>
        <taxon>Olea</taxon>
    </lineage>
</organism>
<evidence type="ECO:0000256" key="4">
    <source>
        <dbReference type="ARBA" id="ARBA00022801"/>
    </source>
</evidence>
<keyword evidence="6" id="KW-0238">DNA-binding</keyword>
<evidence type="ECO:0000256" key="2">
    <source>
        <dbReference type="ARBA" id="ARBA00022670"/>
    </source>
</evidence>
<dbReference type="GO" id="GO:0106300">
    <property type="term" value="P:protein-DNA covalent cross-linking repair"/>
    <property type="evidence" value="ECO:0007669"/>
    <property type="project" value="InterPro"/>
</dbReference>
<evidence type="ECO:0000256" key="6">
    <source>
        <dbReference type="ARBA" id="ARBA00023125"/>
    </source>
</evidence>
<gene>
    <name evidence="8" type="ORF">OLEA9_A073884</name>
</gene>
<dbReference type="AlphaFoldDB" id="A0A8S0Q872"/>
<comment type="caution">
    <text evidence="8">The sequence shown here is derived from an EMBL/GenBank/DDBJ whole genome shotgun (WGS) entry which is preliminary data.</text>
</comment>
<evidence type="ECO:0008006" key="10">
    <source>
        <dbReference type="Google" id="ProtNLM"/>
    </source>
</evidence>
<dbReference type="InterPro" id="IPR003738">
    <property type="entry name" value="SRAP"/>
</dbReference>
<dbReference type="PANTHER" id="PTHR13604:SF0">
    <property type="entry name" value="ABASIC SITE PROCESSING PROTEIN HMCES"/>
    <property type="match status" value="1"/>
</dbReference>
<evidence type="ECO:0000256" key="5">
    <source>
        <dbReference type="ARBA" id="ARBA00023124"/>
    </source>
</evidence>
<accession>A0A8S0Q872</accession>
<dbReference type="PANTHER" id="PTHR13604">
    <property type="entry name" value="DC12-RELATED"/>
    <property type="match status" value="1"/>
</dbReference>
<sequence>MCNLYATMKMRAENAALARAMRDRNNNQPPMPAVFPGYAAPIIARMPDGSREMFDAEWGLPSSQKAQIDLASKRAVKLRAKGEEIDKARFDELLRLEPDKGTTNVRNTSSKHWTRWLGPANRCLVPMTSFCEPDQVGGSRENVWFALDDTRPLVFFAGVWVPQWTSARTLKDGPVTRDLFGFLTTEANAEVRAHHDKAMPVILTTEQERDLWLSDAAWPEVAHLQRPLPDGALKIVATGVKRDEVIPA</sequence>
<dbReference type="Proteomes" id="UP000594638">
    <property type="component" value="Unassembled WGS sequence"/>
</dbReference>
<keyword evidence="3" id="KW-0227">DNA damage</keyword>
<dbReference type="GO" id="GO:0003697">
    <property type="term" value="F:single-stranded DNA binding"/>
    <property type="evidence" value="ECO:0007669"/>
    <property type="project" value="InterPro"/>
</dbReference>
<dbReference type="EMBL" id="CACTIH010001045">
    <property type="protein sequence ID" value="CAA2962500.1"/>
    <property type="molecule type" value="Genomic_DNA"/>
</dbReference>
<dbReference type="Gramene" id="OE9A073884T1">
    <property type="protein sequence ID" value="OE9A073884C1"/>
    <property type="gene ID" value="OE9A073884"/>
</dbReference>
<reference evidence="8 9" key="1">
    <citation type="submission" date="2019-12" db="EMBL/GenBank/DDBJ databases">
        <authorList>
            <person name="Alioto T."/>
            <person name="Alioto T."/>
            <person name="Gomez Garrido J."/>
        </authorList>
    </citation>
    <scope>NUCLEOTIDE SEQUENCE [LARGE SCALE GENOMIC DNA]</scope>
</reference>
<evidence type="ECO:0000256" key="3">
    <source>
        <dbReference type="ARBA" id="ARBA00022763"/>
    </source>
</evidence>